<dbReference type="PROSITE" id="PS50850">
    <property type="entry name" value="MFS"/>
    <property type="match status" value="1"/>
</dbReference>
<feature type="transmembrane region" description="Helical" evidence="7">
    <location>
        <begin position="247"/>
        <end position="271"/>
    </location>
</feature>
<organism evidence="9 10">
    <name type="scientific">Tremella mesenterica</name>
    <name type="common">Jelly fungus</name>
    <dbReference type="NCBI Taxonomy" id="5217"/>
    <lineage>
        <taxon>Eukaryota</taxon>
        <taxon>Fungi</taxon>
        <taxon>Dikarya</taxon>
        <taxon>Basidiomycota</taxon>
        <taxon>Agaricomycotina</taxon>
        <taxon>Tremellomycetes</taxon>
        <taxon>Tremellales</taxon>
        <taxon>Tremellaceae</taxon>
        <taxon>Tremella</taxon>
    </lineage>
</organism>
<feature type="transmembrane region" description="Helical" evidence="7">
    <location>
        <begin position="564"/>
        <end position="582"/>
    </location>
</feature>
<gene>
    <name evidence="9" type="ORF">M231_03015</name>
</gene>
<dbReference type="PANTHER" id="PTHR42718:SF9">
    <property type="entry name" value="MAJOR FACILITATOR SUPERFAMILY MULTIDRUG TRANSPORTER MFSC"/>
    <property type="match status" value="1"/>
</dbReference>
<evidence type="ECO:0000313" key="9">
    <source>
        <dbReference type="EMBL" id="RXK39661.1"/>
    </source>
</evidence>
<dbReference type="GO" id="GO:0016020">
    <property type="term" value="C:membrane"/>
    <property type="evidence" value="ECO:0007669"/>
    <property type="project" value="UniProtKB-SubCell"/>
</dbReference>
<keyword evidence="3 7" id="KW-0812">Transmembrane</keyword>
<dbReference type="GO" id="GO:0022857">
    <property type="term" value="F:transmembrane transporter activity"/>
    <property type="evidence" value="ECO:0007669"/>
    <property type="project" value="InterPro"/>
</dbReference>
<accession>A0A4Q1BP43</accession>
<dbReference type="PROSITE" id="PS00216">
    <property type="entry name" value="SUGAR_TRANSPORT_1"/>
    <property type="match status" value="1"/>
</dbReference>
<dbReference type="Proteomes" id="UP000289152">
    <property type="component" value="Unassembled WGS sequence"/>
</dbReference>
<dbReference type="InterPro" id="IPR011701">
    <property type="entry name" value="MFS"/>
</dbReference>
<keyword evidence="4 7" id="KW-1133">Transmembrane helix</keyword>
<dbReference type="InParanoid" id="A0A4Q1BP43"/>
<comment type="subcellular location">
    <subcellularLocation>
        <location evidence="1">Membrane</location>
        <topology evidence="1">Multi-pass membrane protein</topology>
    </subcellularLocation>
</comment>
<feature type="transmembrane region" description="Helical" evidence="7">
    <location>
        <begin position="395"/>
        <end position="420"/>
    </location>
</feature>
<dbReference type="Pfam" id="PF07690">
    <property type="entry name" value="MFS_1"/>
    <property type="match status" value="1"/>
</dbReference>
<feature type="transmembrane region" description="Helical" evidence="7">
    <location>
        <begin position="432"/>
        <end position="453"/>
    </location>
</feature>
<feature type="compositionally biased region" description="Basic and acidic residues" evidence="6">
    <location>
        <begin position="53"/>
        <end position="79"/>
    </location>
</feature>
<feature type="domain" description="Major facilitator superfamily (MFS) profile" evidence="8">
    <location>
        <begin position="119"/>
        <end position="586"/>
    </location>
</feature>
<keyword evidence="2" id="KW-0813">Transport</keyword>
<evidence type="ECO:0000256" key="3">
    <source>
        <dbReference type="ARBA" id="ARBA00022692"/>
    </source>
</evidence>
<comment type="caution">
    <text evidence="9">The sequence shown here is derived from an EMBL/GenBank/DDBJ whole genome shotgun (WGS) entry which is preliminary data.</text>
</comment>
<feature type="compositionally biased region" description="Polar residues" evidence="6">
    <location>
        <begin position="42"/>
        <end position="52"/>
    </location>
</feature>
<dbReference type="STRING" id="5217.A0A4Q1BP43"/>
<dbReference type="PANTHER" id="PTHR42718">
    <property type="entry name" value="MAJOR FACILITATOR SUPERFAMILY MULTIDRUG TRANSPORTER MFSC"/>
    <property type="match status" value="1"/>
</dbReference>
<reference evidence="9 10" key="1">
    <citation type="submission" date="2016-06" db="EMBL/GenBank/DDBJ databases">
        <title>Evolution of pathogenesis and genome organization in the Tremellales.</title>
        <authorList>
            <person name="Cuomo C."/>
            <person name="Litvintseva A."/>
            <person name="Heitman J."/>
            <person name="Chen Y."/>
            <person name="Sun S."/>
            <person name="Springer D."/>
            <person name="Dromer F."/>
            <person name="Young S."/>
            <person name="Zeng Q."/>
            <person name="Chapman S."/>
            <person name="Gujja S."/>
            <person name="Saif S."/>
            <person name="Birren B."/>
        </authorList>
    </citation>
    <scope>NUCLEOTIDE SEQUENCE [LARGE SCALE GENOMIC DNA]</scope>
    <source>
        <strain evidence="9 10">ATCC 28783</strain>
    </source>
</reference>
<keyword evidence="5 7" id="KW-0472">Membrane</keyword>
<keyword evidence="10" id="KW-1185">Reference proteome</keyword>
<protein>
    <recommendedName>
        <fullName evidence="8">Major facilitator superfamily (MFS) profile domain-containing protein</fullName>
    </recommendedName>
</protein>
<evidence type="ECO:0000256" key="1">
    <source>
        <dbReference type="ARBA" id="ARBA00004141"/>
    </source>
</evidence>
<dbReference type="InterPro" id="IPR020846">
    <property type="entry name" value="MFS_dom"/>
</dbReference>
<evidence type="ECO:0000256" key="6">
    <source>
        <dbReference type="SAM" id="MobiDB-lite"/>
    </source>
</evidence>
<dbReference type="EMBL" id="SDIL01000028">
    <property type="protein sequence ID" value="RXK39661.1"/>
    <property type="molecule type" value="Genomic_DNA"/>
</dbReference>
<feature type="transmembrane region" description="Helical" evidence="7">
    <location>
        <begin position="157"/>
        <end position="176"/>
    </location>
</feature>
<dbReference type="InterPro" id="IPR036259">
    <property type="entry name" value="MFS_trans_sf"/>
</dbReference>
<dbReference type="AlphaFoldDB" id="A0A4Q1BP43"/>
<dbReference type="VEuPathDB" id="FungiDB:TREMEDRAFT_34999"/>
<dbReference type="InterPro" id="IPR005829">
    <property type="entry name" value="Sugar_transporter_CS"/>
</dbReference>
<evidence type="ECO:0000256" key="2">
    <source>
        <dbReference type="ARBA" id="ARBA00022448"/>
    </source>
</evidence>
<name>A0A4Q1BP43_TREME</name>
<dbReference type="Gene3D" id="1.20.1250.20">
    <property type="entry name" value="MFS general substrate transporter like domains"/>
    <property type="match status" value="2"/>
</dbReference>
<sequence length="613" mass="66392">MSGPSQPIGSPLSRWESIERLSRRLSIEAAVPEVIPLQLELSHSASRPLRTNSRSERQSVKLDYDEDVHEKRSGEREGSTKSNGALSDIQEKEKDVEVGENVETKDSEVIPSVKLSRNRLILIGAAMFFSNFTSTISTSTVMLSIPSLAEDLGISVLSAQWVASAWGLSFACGILISGRLADMFGRRIQLMVGLSIVVVTSLITKFMRVRIAICVLRGIGGFGMSLASPAAFGILGTTFREEPARTIAFSIMGMGLPVGGSTGLIIGGAVASAGRHGWSYVFLVIMGFALVPLTLVFFFVPPEPKRTLSPGWIKTIDWFGAFLIGGGIALFLFSITQSGLVERGWSEPYVPACTGISILMLLAFGFWEHHVEHHLSHILQPILKLSLLTRHNYKVASIIVCAFCSFSCTAGWIFMATVYYQEYKGYSPLLNAIHVIPATLCGIIAMAAVMYLAPRIRAPYLLMTGAILGGVANLLYAVEPDGLTYWAAELPAQILLPYSTDMMTGVGSILMANLVEQHEQSLAGGLLQTGVQTAIPTSICIVSLVQSNRAQITGSLRTGLRDGFWFSSAWGFFAACLIFVSLGKVGLAKDVGYQYGIRKRPEEETSGNDTVQE</sequence>
<feature type="transmembrane region" description="Helical" evidence="7">
    <location>
        <begin position="460"/>
        <end position="478"/>
    </location>
</feature>
<dbReference type="SUPFAM" id="SSF103473">
    <property type="entry name" value="MFS general substrate transporter"/>
    <property type="match status" value="2"/>
</dbReference>
<feature type="transmembrane region" description="Helical" evidence="7">
    <location>
        <begin position="120"/>
        <end position="145"/>
    </location>
</feature>
<feature type="compositionally biased region" description="Basic and acidic residues" evidence="6">
    <location>
        <begin position="89"/>
        <end position="100"/>
    </location>
</feature>
<feature type="region of interest" description="Disordered" evidence="6">
    <location>
        <begin position="42"/>
        <end position="100"/>
    </location>
</feature>
<dbReference type="OrthoDB" id="5086884at2759"/>
<feature type="transmembrane region" description="Helical" evidence="7">
    <location>
        <begin position="277"/>
        <end position="300"/>
    </location>
</feature>
<feature type="transmembrane region" description="Helical" evidence="7">
    <location>
        <begin position="210"/>
        <end position="235"/>
    </location>
</feature>
<feature type="transmembrane region" description="Helical" evidence="7">
    <location>
        <begin position="312"/>
        <end position="336"/>
    </location>
</feature>
<evidence type="ECO:0000256" key="4">
    <source>
        <dbReference type="ARBA" id="ARBA00022989"/>
    </source>
</evidence>
<proteinExistence type="predicted"/>
<evidence type="ECO:0000313" key="10">
    <source>
        <dbReference type="Proteomes" id="UP000289152"/>
    </source>
</evidence>
<evidence type="ECO:0000256" key="7">
    <source>
        <dbReference type="SAM" id="Phobius"/>
    </source>
</evidence>
<evidence type="ECO:0000256" key="5">
    <source>
        <dbReference type="ARBA" id="ARBA00023136"/>
    </source>
</evidence>
<evidence type="ECO:0000259" key="8">
    <source>
        <dbReference type="PROSITE" id="PS50850"/>
    </source>
</evidence>
<dbReference type="FunCoup" id="A0A4Q1BP43">
    <property type="interactions" value="16"/>
</dbReference>